<dbReference type="RefSeq" id="WP_024624612.1">
    <property type="nucleotide sequence ID" value="NZ_AYGX02000042.1"/>
</dbReference>
<evidence type="ECO:0000313" key="1">
    <source>
        <dbReference type="EMBL" id="KRO28465.1"/>
    </source>
</evidence>
<gene>
    <name evidence="1" type="ORF">DY78_GL002364</name>
</gene>
<sequence length="138" mass="15246">MVASLQTTTDILESIYDAIKAFPAGLDPAIPFYASYPETGESMGLEHMAGEQIGSMDMLGNTERTLTYEITYKTQANGISVLNQFATYIASAFDELVSANDSYEINDKPTVTLPIYQGSDDNWNYFSIDINVNIITPY</sequence>
<comment type="caution">
    <text evidence="1">The sequence shown here is derived from an EMBL/GenBank/DDBJ whole genome shotgun (WGS) entry which is preliminary data.</text>
</comment>
<name>A0A0R2NRX7_9LACO</name>
<evidence type="ECO:0000313" key="2">
    <source>
        <dbReference type="Proteomes" id="UP000050920"/>
    </source>
</evidence>
<keyword evidence="2" id="KW-1185">Reference proteome</keyword>
<dbReference type="EMBL" id="AYGX02000042">
    <property type="protein sequence ID" value="KRO28465.1"/>
    <property type="molecule type" value="Genomic_DNA"/>
</dbReference>
<protein>
    <submittedName>
        <fullName evidence="1">Uncharacterized protein</fullName>
    </submittedName>
</protein>
<dbReference type="AlphaFoldDB" id="A0A0R2NRX7"/>
<dbReference type="Proteomes" id="UP000050920">
    <property type="component" value="Unassembled WGS sequence"/>
</dbReference>
<organism evidence="1 2">
    <name type="scientific">Lactiplantibacillus fabifermentans DSM 21115</name>
    <dbReference type="NCBI Taxonomy" id="1413187"/>
    <lineage>
        <taxon>Bacteria</taxon>
        <taxon>Bacillati</taxon>
        <taxon>Bacillota</taxon>
        <taxon>Bacilli</taxon>
        <taxon>Lactobacillales</taxon>
        <taxon>Lactobacillaceae</taxon>
        <taxon>Lactiplantibacillus</taxon>
    </lineage>
</organism>
<proteinExistence type="predicted"/>
<reference evidence="1 2" key="1">
    <citation type="journal article" date="2015" name="Genome Announc.">
        <title>Expanding the biotechnology potential of lactobacilli through comparative genomics of 213 strains and associated genera.</title>
        <authorList>
            <person name="Sun Z."/>
            <person name="Harris H.M."/>
            <person name="McCann A."/>
            <person name="Guo C."/>
            <person name="Argimon S."/>
            <person name="Zhang W."/>
            <person name="Yang X."/>
            <person name="Jeffery I.B."/>
            <person name="Cooney J.C."/>
            <person name="Kagawa T.F."/>
            <person name="Liu W."/>
            <person name="Song Y."/>
            <person name="Salvetti E."/>
            <person name="Wrobel A."/>
            <person name="Rasinkangas P."/>
            <person name="Parkhill J."/>
            <person name="Rea M.C."/>
            <person name="O'Sullivan O."/>
            <person name="Ritari J."/>
            <person name="Douillard F.P."/>
            <person name="Paul Ross R."/>
            <person name="Yang R."/>
            <person name="Briner A.E."/>
            <person name="Felis G.E."/>
            <person name="de Vos W.M."/>
            <person name="Barrangou R."/>
            <person name="Klaenhammer T.R."/>
            <person name="Caufield P.W."/>
            <person name="Cui Y."/>
            <person name="Zhang H."/>
            <person name="O'Toole P.W."/>
        </authorList>
    </citation>
    <scope>NUCLEOTIDE SEQUENCE [LARGE SCALE GENOMIC DNA]</scope>
    <source>
        <strain evidence="1 2">DSM 21115</strain>
    </source>
</reference>
<accession>A0A0R2NRX7</accession>